<feature type="domain" description="TonB-dependent receptor-like beta-barrel" evidence="4">
    <location>
        <begin position="3"/>
        <end position="154"/>
    </location>
</feature>
<dbReference type="OrthoDB" id="593427at2"/>
<gene>
    <name evidence="5" type="ORF">NJLHNGOC_07360</name>
</gene>
<sequence>MISRDQGNNTPGAVHYGTGTYSQPLPQVSISYKLTPHEQIYVNGTTAFRAPASVQAYGQFFQPIAPFPLTSYTKLKGEYSIEEEIGYRHYGLFNFSVALFNYNITNNQVYTSPQPSSLFLPRVLHYGGKTSRGVQAEFGLRPWHYFSPYVSAQYLHAMMDSNFSSFLF</sequence>
<keyword evidence="3" id="KW-0998">Cell outer membrane</keyword>
<dbReference type="InterPro" id="IPR000531">
    <property type="entry name" value="Beta-barrel_TonB"/>
</dbReference>
<name>A0A365YYC6_9PROT</name>
<evidence type="ECO:0000313" key="6">
    <source>
        <dbReference type="Proteomes" id="UP000252680"/>
    </source>
</evidence>
<dbReference type="InterPro" id="IPR036942">
    <property type="entry name" value="Beta-barrel_TonB_sf"/>
</dbReference>
<dbReference type="AlphaFoldDB" id="A0A365YYC6"/>
<proteinExistence type="predicted"/>
<evidence type="ECO:0000259" key="4">
    <source>
        <dbReference type="Pfam" id="PF00593"/>
    </source>
</evidence>
<protein>
    <recommendedName>
        <fullName evidence="4">TonB-dependent receptor-like beta-barrel domain-containing protein</fullName>
    </recommendedName>
</protein>
<organism evidence="5 6">
    <name type="scientific">Novacetimonas cocois</name>
    <dbReference type="NCBI Taxonomy" id="1747507"/>
    <lineage>
        <taxon>Bacteria</taxon>
        <taxon>Pseudomonadati</taxon>
        <taxon>Pseudomonadota</taxon>
        <taxon>Alphaproteobacteria</taxon>
        <taxon>Acetobacterales</taxon>
        <taxon>Acetobacteraceae</taxon>
        <taxon>Novacetimonas</taxon>
    </lineage>
</organism>
<evidence type="ECO:0000256" key="2">
    <source>
        <dbReference type="ARBA" id="ARBA00023136"/>
    </source>
</evidence>
<evidence type="ECO:0000256" key="1">
    <source>
        <dbReference type="ARBA" id="ARBA00004442"/>
    </source>
</evidence>
<dbReference type="Proteomes" id="UP000252680">
    <property type="component" value="Unassembled WGS sequence"/>
</dbReference>
<dbReference type="Pfam" id="PF00593">
    <property type="entry name" value="TonB_dep_Rec_b-barrel"/>
    <property type="match status" value="1"/>
</dbReference>
<evidence type="ECO:0000313" key="5">
    <source>
        <dbReference type="EMBL" id="RBM07462.1"/>
    </source>
</evidence>
<evidence type="ECO:0000256" key="3">
    <source>
        <dbReference type="ARBA" id="ARBA00023237"/>
    </source>
</evidence>
<dbReference type="GO" id="GO:0009279">
    <property type="term" value="C:cell outer membrane"/>
    <property type="evidence" value="ECO:0007669"/>
    <property type="project" value="UniProtKB-SubCell"/>
</dbReference>
<dbReference type="EMBL" id="QEXL01000008">
    <property type="protein sequence ID" value="RBM07462.1"/>
    <property type="molecule type" value="Genomic_DNA"/>
</dbReference>
<comment type="caution">
    <text evidence="5">The sequence shown here is derived from an EMBL/GenBank/DDBJ whole genome shotgun (WGS) entry which is preliminary data.</text>
</comment>
<keyword evidence="2" id="KW-0472">Membrane</keyword>
<dbReference type="Gene3D" id="2.40.170.20">
    <property type="entry name" value="TonB-dependent receptor, beta-barrel domain"/>
    <property type="match status" value="1"/>
</dbReference>
<accession>A0A365YYC6</accession>
<keyword evidence="6" id="KW-1185">Reference proteome</keyword>
<dbReference type="SUPFAM" id="SSF56935">
    <property type="entry name" value="Porins"/>
    <property type="match status" value="1"/>
</dbReference>
<reference evidence="5 6" key="1">
    <citation type="submission" date="2018-05" db="EMBL/GenBank/DDBJ databases">
        <title>Komagataeibacter cocois sp. nov., for a novel cellulose- producing strain isolated from coconut milk.</title>
        <authorList>
            <person name="Liu L."/>
            <person name="Wang Y."/>
            <person name="Liu S."/>
            <person name="Bi J."/>
            <person name="Chen H."/>
            <person name="Deng J."/>
            <person name="Zhang C."/>
            <person name="Hu Q."/>
            <person name="Li C."/>
        </authorList>
    </citation>
    <scope>NUCLEOTIDE SEQUENCE [LARGE SCALE GENOMIC DNA]</scope>
    <source>
        <strain evidence="5 6">WE7</strain>
    </source>
</reference>
<comment type="subcellular location">
    <subcellularLocation>
        <location evidence="1">Cell outer membrane</location>
    </subcellularLocation>
</comment>
<dbReference type="RefSeq" id="WP_113595798.1">
    <property type="nucleotide sequence ID" value="NZ_QEXL01000008.1"/>
</dbReference>